<dbReference type="FunFam" id="1.25.40.10:FF:000137">
    <property type="entry name" value="Pre-mRNA-splicing factor syf1"/>
    <property type="match status" value="1"/>
</dbReference>
<dbReference type="STRING" id="27342.A0A0H2SBE2"/>
<dbReference type="GO" id="GO:0071007">
    <property type="term" value="C:U2-type catalytic step 2 spliceosome"/>
    <property type="evidence" value="ECO:0007669"/>
    <property type="project" value="TreeGrafter"/>
</dbReference>
<gene>
    <name evidence="16" type="ORF">SCHPADRAFT_996810</name>
</gene>
<evidence type="ECO:0000313" key="17">
    <source>
        <dbReference type="Proteomes" id="UP000053477"/>
    </source>
</evidence>
<evidence type="ECO:0000313" key="16">
    <source>
        <dbReference type="EMBL" id="KLO14221.1"/>
    </source>
</evidence>
<dbReference type="InterPro" id="IPR011990">
    <property type="entry name" value="TPR-like_helical_dom_sf"/>
</dbReference>
<feature type="compositionally biased region" description="Basic and acidic residues" evidence="12">
    <location>
        <begin position="346"/>
        <end position="359"/>
    </location>
</feature>
<evidence type="ECO:0000256" key="10">
    <source>
        <dbReference type="ARBA" id="ARBA00039472"/>
    </source>
</evidence>
<dbReference type="SUPFAM" id="SSF48452">
    <property type="entry name" value="TPR-like"/>
    <property type="match status" value="3"/>
</dbReference>
<comment type="subcellular location">
    <subcellularLocation>
        <location evidence="1">Nucleus</location>
    </subcellularLocation>
</comment>
<evidence type="ECO:0000256" key="3">
    <source>
        <dbReference type="ARBA" id="ARBA00011524"/>
    </source>
</evidence>
<feature type="region of interest" description="Disordered" evidence="12">
    <location>
        <begin position="960"/>
        <end position="994"/>
    </location>
</feature>
<dbReference type="GO" id="GO:0071014">
    <property type="term" value="C:post-mRNA release spliceosomal complex"/>
    <property type="evidence" value="ECO:0007669"/>
    <property type="project" value="TreeGrafter"/>
</dbReference>
<comment type="subunit">
    <text evidence="3">Associated with the spliceosome.</text>
</comment>
<dbReference type="PANTHER" id="PTHR11246:SF5">
    <property type="entry name" value="PRE-MRNA-SPLICING FACTOR SYF1"/>
    <property type="match status" value="1"/>
</dbReference>
<dbReference type="Pfam" id="PF23220">
    <property type="entry name" value="HAT_Syf1_M"/>
    <property type="match status" value="1"/>
</dbReference>
<feature type="compositionally biased region" description="Basic and acidic residues" evidence="12">
    <location>
        <begin position="966"/>
        <end position="975"/>
    </location>
</feature>
<evidence type="ECO:0000256" key="8">
    <source>
        <dbReference type="ARBA" id="ARBA00023242"/>
    </source>
</evidence>
<protein>
    <recommendedName>
        <fullName evidence="10">Pre-mRNA-splicing factor SYF1</fullName>
    </recommendedName>
    <alternativeName>
        <fullName evidence="11">Pre-mRNA-splicing factor syf1</fullName>
    </alternativeName>
</protein>
<evidence type="ECO:0000259" key="15">
    <source>
        <dbReference type="Pfam" id="PF23233"/>
    </source>
</evidence>
<comment type="similarity">
    <text evidence="2">Belongs to the crooked-neck family.</text>
</comment>
<keyword evidence="17" id="KW-1185">Reference proteome</keyword>
<dbReference type="InParanoid" id="A0A0H2SBE2"/>
<keyword evidence="5" id="KW-0747">Spliceosome</keyword>
<evidence type="ECO:0000256" key="1">
    <source>
        <dbReference type="ARBA" id="ARBA00004123"/>
    </source>
</evidence>
<dbReference type="InterPro" id="IPR055433">
    <property type="entry name" value="HAT_Syf1-like_N"/>
</dbReference>
<evidence type="ECO:0000256" key="4">
    <source>
        <dbReference type="ARBA" id="ARBA00022664"/>
    </source>
</evidence>
<dbReference type="AlphaFoldDB" id="A0A0H2SBE2"/>
<evidence type="ECO:0000256" key="9">
    <source>
        <dbReference type="ARBA" id="ARBA00037272"/>
    </source>
</evidence>
<dbReference type="Gene3D" id="1.25.40.10">
    <property type="entry name" value="Tetratricopeptide repeat domain"/>
    <property type="match status" value="4"/>
</dbReference>
<evidence type="ECO:0000259" key="14">
    <source>
        <dbReference type="Pfam" id="PF23231"/>
    </source>
</evidence>
<proteinExistence type="inferred from homology"/>
<feature type="domain" description="Pre-mRNA-splicing factor Syf1/CRNKL1-like C-terminal HAT-repeats" evidence="14">
    <location>
        <begin position="553"/>
        <end position="945"/>
    </location>
</feature>
<name>A0A0H2SBE2_9AGAM</name>
<dbReference type="GO" id="GO:0000349">
    <property type="term" value="P:generation of catalytic spliceosome for first transesterification step"/>
    <property type="evidence" value="ECO:0007669"/>
    <property type="project" value="TreeGrafter"/>
</dbReference>
<evidence type="ECO:0000256" key="2">
    <source>
        <dbReference type="ARBA" id="ARBA00008644"/>
    </source>
</evidence>
<dbReference type="FunCoup" id="A0A0H2SBE2">
    <property type="interactions" value="757"/>
</dbReference>
<dbReference type="OrthoDB" id="10067343at2759"/>
<evidence type="ECO:0000259" key="13">
    <source>
        <dbReference type="Pfam" id="PF23220"/>
    </source>
</evidence>
<reference evidence="16 17" key="1">
    <citation type="submission" date="2015-04" db="EMBL/GenBank/DDBJ databases">
        <title>Complete genome sequence of Schizopora paradoxa KUC8140, a cosmopolitan wood degrader in East Asia.</title>
        <authorList>
            <consortium name="DOE Joint Genome Institute"/>
            <person name="Min B."/>
            <person name="Park H."/>
            <person name="Jang Y."/>
            <person name="Kim J.-J."/>
            <person name="Kim K.H."/>
            <person name="Pangilinan J."/>
            <person name="Lipzen A."/>
            <person name="Riley R."/>
            <person name="Grigoriev I.V."/>
            <person name="Spatafora J.W."/>
            <person name="Choi I.-G."/>
        </authorList>
    </citation>
    <scope>NUCLEOTIDE SEQUENCE [LARGE SCALE GENOMIC DNA]</scope>
    <source>
        <strain evidence="16 17">KUC8140</strain>
    </source>
</reference>
<feature type="domain" description="Pre-mRNA-splicing factor Syf1-like N-terminal HAT-repeats" evidence="15">
    <location>
        <begin position="174"/>
        <end position="265"/>
    </location>
</feature>
<dbReference type="EMBL" id="KQ085947">
    <property type="protein sequence ID" value="KLO14221.1"/>
    <property type="molecule type" value="Genomic_DNA"/>
</dbReference>
<dbReference type="InterPro" id="IPR003107">
    <property type="entry name" value="HAT"/>
</dbReference>
<keyword evidence="6" id="KW-0677">Repeat</keyword>
<dbReference type="InterPro" id="IPR045075">
    <property type="entry name" value="Syf1-like"/>
</dbReference>
<keyword evidence="8" id="KW-0539">Nucleus</keyword>
<evidence type="ECO:0000256" key="5">
    <source>
        <dbReference type="ARBA" id="ARBA00022728"/>
    </source>
</evidence>
<feature type="domain" description="Pre-mRNA-splicing factor SYF1 central HAT repeats" evidence="13">
    <location>
        <begin position="396"/>
        <end position="551"/>
    </location>
</feature>
<feature type="region of interest" description="Disordered" evidence="12">
    <location>
        <begin position="379"/>
        <end position="398"/>
    </location>
</feature>
<evidence type="ECO:0000256" key="12">
    <source>
        <dbReference type="SAM" id="MobiDB-lite"/>
    </source>
</evidence>
<keyword evidence="4" id="KW-0507">mRNA processing</keyword>
<dbReference type="Proteomes" id="UP000053477">
    <property type="component" value="Unassembled WGS sequence"/>
</dbReference>
<keyword evidence="7" id="KW-0508">mRNA splicing</keyword>
<feature type="compositionally biased region" description="Basic and acidic residues" evidence="12">
    <location>
        <begin position="985"/>
        <end position="994"/>
    </location>
</feature>
<comment type="function">
    <text evidence="9">Involved in pre-mRNA splicing and cell cycle progression.</text>
</comment>
<dbReference type="SMART" id="SM00386">
    <property type="entry name" value="HAT"/>
    <property type="match status" value="11"/>
</dbReference>
<dbReference type="FunFam" id="1.25.40.10:FF:000038">
    <property type="entry name" value="Putative pre-mRNA-splicing factor SYF1"/>
    <property type="match status" value="1"/>
</dbReference>
<evidence type="ECO:0000256" key="11">
    <source>
        <dbReference type="ARBA" id="ARBA00067212"/>
    </source>
</evidence>
<dbReference type="Pfam" id="PF23233">
    <property type="entry name" value="HAT_Syf1_CNRKL1_N"/>
    <property type="match status" value="1"/>
</dbReference>
<evidence type="ECO:0000256" key="7">
    <source>
        <dbReference type="ARBA" id="ARBA00023187"/>
    </source>
</evidence>
<dbReference type="Pfam" id="PF23231">
    <property type="entry name" value="HAT_Syf1_CNRKL1_C"/>
    <property type="match status" value="1"/>
</dbReference>
<sequence length="994" mass="114028">MPSVASARPPIETISSYFPLTNPVPTPLTHPELISTSDITREEDLLRNPFSFRHWWTAIQVSKDSFSAQLKLESLPDVEPATLTLLGPLASPSSRSSLQRLTYLYESALAQFPRSFKLWKSYLHMRMSYVCGKFLHKKRAGGKKKFPEMKDALEDEKEDLEEWEGALDGAIGYEEWKSLIATFERALMWLPNLPRLWILYISIFFHPECPAPFCFTHARRTFDRALRTLPPSLHSRIWVRYLLWAESTGGSSCVAVYRRYLTVDPSVTEHYVSLLLAPSNSDKRPLEAAKLLLSLARKAQRGEIVGSEGRSPYQLFVEWLEVVEKYAEEVGIDVDETVMNQEARDKLSAETTETDEKQEPASLNGPLIRISGPPVAVSKDGKVLPPYDEDEDPTSSRKVDVEKIVEKDGLEVYKDQAGRLWTGLATYWIKRAEFERAVSTFERGLKGALTVRDFTQIIDAYAEFSESVISALVEALADLDDEDEDKAETEKEADERMRAFEDLMDRRPFLLNDVLLRRNPNDVQEWEKRVALWGKNDEKIVETYERAIKTIIPKRATANFHRLCIEFAKFYEDGGSTGQAEKDVDSARKIFERSTKINFRAVEDLAEVWCEWSEMELRHDNYDEAIRVMQRAAVIPKNPKVDYHDHSLPVQARLFKSLKLWSFYVDLEESVGTVETTKAVYDKILELRIANAQVIINYAAFLEENKYFEESFKVYERGVELFTFPVAFEIWNIYLSKFVKRYGGNKIERTRDLFEQALEQCPAKFCKPLYLMYAQLEEEHGLAKRAMNVYERATQAVAPEDRFEMYTIYIAKAAENFGLPATRPIYERALEVLPDKQTAKVCIRFAQLERKLGEIDRARAIYAHASQFCDPRVMPDFWKEWYDFEIETGSEDTFREMLRIKRSVQAQFNTEASFLAAQTISARKGAAAELEKESADAADPMAAMELEAGGGKQNMFVPATKTAVARQDEPEKEPADEQAAQQNEDEIHISDDEA</sequence>
<organism evidence="16 17">
    <name type="scientific">Schizopora paradoxa</name>
    <dbReference type="NCBI Taxonomy" id="27342"/>
    <lineage>
        <taxon>Eukaryota</taxon>
        <taxon>Fungi</taxon>
        <taxon>Dikarya</taxon>
        <taxon>Basidiomycota</taxon>
        <taxon>Agaricomycotina</taxon>
        <taxon>Agaricomycetes</taxon>
        <taxon>Hymenochaetales</taxon>
        <taxon>Schizoporaceae</taxon>
        <taxon>Schizopora</taxon>
    </lineage>
</organism>
<dbReference type="PANTHER" id="PTHR11246">
    <property type="entry name" value="PRE-MRNA SPLICING FACTOR"/>
    <property type="match status" value="1"/>
</dbReference>
<dbReference type="InterPro" id="IPR055430">
    <property type="entry name" value="HAT_Syf1_CNRKL1_C"/>
</dbReference>
<dbReference type="GO" id="GO:0000974">
    <property type="term" value="C:Prp19 complex"/>
    <property type="evidence" value="ECO:0007669"/>
    <property type="project" value="TreeGrafter"/>
</dbReference>
<accession>A0A0H2SBE2</accession>
<dbReference type="InterPro" id="IPR056350">
    <property type="entry name" value="HAT_Syf1_central"/>
</dbReference>
<feature type="region of interest" description="Disordered" evidence="12">
    <location>
        <begin position="346"/>
        <end position="365"/>
    </location>
</feature>
<evidence type="ECO:0000256" key="6">
    <source>
        <dbReference type="ARBA" id="ARBA00022737"/>
    </source>
</evidence>
<dbReference type="FunFam" id="1.25.40.10:FF:000023">
    <property type="entry name" value="Pre-mRNA-splicing factor SYF1"/>
    <property type="match status" value="1"/>
</dbReference>